<comment type="similarity">
    <text evidence="1">Belongs to the jacalin lectin family.</text>
</comment>
<organism evidence="4 5">
    <name type="scientific">Striga hermonthica</name>
    <name type="common">Purple witchweed</name>
    <name type="synonym">Buchnera hermonthica</name>
    <dbReference type="NCBI Taxonomy" id="68872"/>
    <lineage>
        <taxon>Eukaryota</taxon>
        <taxon>Viridiplantae</taxon>
        <taxon>Streptophyta</taxon>
        <taxon>Embryophyta</taxon>
        <taxon>Tracheophyta</taxon>
        <taxon>Spermatophyta</taxon>
        <taxon>Magnoliopsida</taxon>
        <taxon>eudicotyledons</taxon>
        <taxon>Gunneridae</taxon>
        <taxon>Pentapetalae</taxon>
        <taxon>asterids</taxon>
        <taxon>lamiids</taxon>
        <taxon>Lamiales</taxon>
        <taxon>Orobanchaceae</taxon>
        <taxon>Buchnereae</taxon>
        <taxon>Striga</taxon>
    </lineage>
</organism>
<dbReference type="EMBL" id="CACSLK010028053">
    <property type="protein sequence ID" value="CAA0834856.1"/>
    <property type="molecule type" value="Genomic_DNA"/>
</dbReference>
<dbReference type="Gene3D" id="2.100.10.30">
    <property type="entry name" value="Jacalin-like lectin domain"/>
    <property type="match status" value="1"/>
</dbReference>
<dbReference type="SMART" id="SM00915">
    <property type="entry name" value="Jacalin"/>
    <property type="match status" value="1"/>
</dbReference>
<dbReference type="Proteomes" id="UP001153555">
    <property type="component" value="Unassembled WGS sequence"/>
</dbReference>
<reference evidence="4" key="1">
    <citation type="submission" date="2019-12" db="EMBL/GenBank/DDBJ databases">
        <authorList>
            <person name="Scholes J."/>
        </authorList>
    </citation>
    <scope>NUCLEOTIDE SEQUENCE</scope>
</reference>
<evidence type="ECO:0000313" key="5">
    <source>
        <dbReference type="Proteomes" id="UP001153555"/>
    </source>
</evidence>
<dbReference type="OrthoDB" id="581739at2759"/>
<dbReference type="PANTHER" id="PTHR47293:SF70">
    <property type="entry name" value="JACALIN-RELATED LECTIN 24-RELATED"/>
    <property type="match status" value="1"/>
</dbReference>
<accession>A0A9N7NRE8</accession>
<protein>
    <submittedName>
        <fullName evidence="4">Protein RESTRICTED TEV MOVEMENT 1</fullName>
    </submittedName>
</protein>
<sequence length="167" mass="18569">MIIKVGPVGRRIGNAWDEKGQNKIVQIFICHGEGIKSIQFQYADENGKLVVSDVHGKYNGRNFDVVKLGYPTEHITWVKGRIGGYLHILCSITFGTNRGEYGPFGMSNNYATEEFAFRLGDDRQFCGFHGTANESGVESIGVYLEPIATSNNFMNRKAVKLEKNVAS</sequence>
<dbReference type="PANTHER" id="PTHR47293">
    <property type="entry name" value="JACALIN-RELATED LECTIN 3"/>
    <property type="match status" value="1"/>
</dbReference>
<evidence type="ECO:0000259" key="3">
    <source>
        <dbReference type="PROSITE" id="PS51752"/>
    </source>
</evidence>
<keyword evidence="5" id="KW-1185">Reference proteome</keyword>
<dbReference type="Pfam" id="PF01419">
    <property type="entry name" value="Jacalin"/>
    <property type="match status" value="1"/>
</dbReference>
<comment type="caution">
    <text evidence="4">The sequence shown here is derived from an EMBL/GenBank/DDBJ whole genome shotgun (WGS) entry which is preliminary data.</text>
</comment>
<dbReference type="GO" id="GO:0030246">
    <property type="term" value="F:carbohydrate binding"/>
    <property type="evidence" value="ECO:0007669"/>
    <property type="project" value="UniProtKB-KW"/>
</dbReference>
<evidence type="ECO:0000256" key="1">
    <source>
        <dbReference type="ARBA" id="ARBA00006568"/>
    </source>
</evidence>
<dbReference type="InterPro" id="IPR001229">
    <property type="entry name" value="Jacalin-like_lectin_dom"/>
</dbReference>
<evidence type="ECO:0000256" key="2">
    <source>
        <dbReference type="ARBA" id="ARBA00022734"/>
    </source>
</evidence>
<keyword evidence="2" id="KW-0430">Lectin</keyword>
<proteinExistence type="inferred from homology"/>
<dbReference type="AlphaFoldDB" id="A0A9N7NRE8"/>
<gene>
    <name evidence="4" type="ORF">SHERM_02663</name>
</gene>
<evidence type="ECO:0000313" key="4">
    <source>
        <dbReference type="EMBL" id="CAA0834856.1"/>
    </source>
</evidence>
<feature type="domain" description="Jacalin-type lectin" evidence="3">
    <location>
        <begin position="2"/>
        <end position="146"/>
    </location>
</feature>
<dbReference type="PROSITE" id="PS51752">
    <property type="entry name" value="JACALIN_LECTIN"/>
    <property type="match status" value="1"/>
</dbReference>
<name>A0A9N7NRE8_STRHE</name>
<dbReference type="InterPro" id="IPR036404">
    <property type="entry name" value="Jacalin-like_lectin_dom_sf"/>
</dbReference>
<dbReference type="SUPFAM" id="SSF51101">
    <property type="entry name" value="Mannose-binding lectins"/>
    <property type="match status" value="1"/>
</dbReference>